<dbReference type="GO" id="GO:0020037">
    <property type="term" value="F:heme binding"/>
    <property type="evidence" value="ECO:0007669"/>
    <property type="project" value="InterPro"/>
</dbReference>
<dbReference type="Pfam" id="PF00067">
    <property type="entry name" value="p450"/>
    <property type="match status" value="1"/>
</dbReference>
<dbReference type="EMBL" id="AP024432">
    <property type="protein sequence ID" value="BCS05362.1"/>
    <property type="molecule type" value="Genomic_DNA"/>
</dbReference>
<dbReference type="InterPro" id="IPR036396">
    <property type="entry name" value="Cyt_P450_sf"/>
</dbReference>
<evidence type="ECO:0000256" key="1">
    <source>
        <dbReference type="ARBA" id="ARBA00001971"/>
    </source>
</evidence>
<dbReference type="PANTHER" id="PTHR24304:SF2">
    <property type="entry name" value="24-HYDROXYCHOLESTEROL 7-ALPHA-HYDROXYLASE"/>
    <property type="match status" value="1"/>
</dbReference>
<evidence type="ECO:0000256" key="8">
    <source>
        <dbReference type="PIRSR" id="PIRSR602403-1"/>
    </source>
</evidence>
<dbReference type="PANTHER" id="PTHR24304">
    <property type="entry name" value="CYTOCHROME P450 FAMILY 7"/>
    <property type="match status" value="1"/>
</dbReference>
<sequence length="537" mass="61302">MNLTEVYITYLVTIAAIGFCLVKYLFGIHALHNQPKVKRGLKIPPLVPSLIPLLGMLPFKIMWSPRDFVLSAKNLLWNSQPVRARIFTQTFYIFQGAETIRSIVNKRSLSLFPIHVILLRRVFGLPASASWIYAQDNSGGLPKPYPESNVKPQNRIEYAVRRTNHRLLVGSGFAPLVKRFQTVLTDRLQSLSIGGHWVKWDDFAELINHEFTASFLDSLCEMYLMQEHPDFVINLFTLHDNIWKMFIGMPRFLAPQVYAARDAALAALKDWNTWARERSDAAAGTSEGDDPFWASQYWRDRIDAFQQINGFDANIIAIHDLAVIWGMSINGVNTSLWACLEAFKDQELLERVRAEARACLISNSDLKFDIDRLLRQPVLQAIYAETLRLRINGFFVWYQSRGNLDVDGWLIPNKNWILTTPMVGHMDPGIWCTGPDADHPVQEFWVGRWLKYTDDGYTLVFSTEMAKGAWMPYGGGFHICPGRYFAKTMIILGVALMTTMYDCEVLAGETNMRMSMRTFGFGTAGPVGKVPVRIRRR</sequence>
<proteinExistence type="inferred from homology"/>
<dbReference type="Proteomes" id="UP000661280">
    <property type="component" value="Chromosome 8"/>
</dbReference>
<reference evidence="9" key="1">
    <citation type="submission" date="2021-01" db="EMBL/GenBank/DDBJ databases">
        <authorList>
            <consortium name="Aspergillus luchuensis mut. kawachii IFO 4304 genome sequencing consortium"/>
            <person name="Kazuki M."/>
            <person name="Futagami T."/>
        </authorList>
    </citation>
    <scope>NUCLEOTIDE SEQUENCE</scope>
    <source>
        <strain evidence="9">IFO 4308</strain>
    </source>
</reference>
<evidence type="ECO:0000313" key="9">
    <source>
        <dbReference type="EMBL" id="BCS05362.1"/>
    </source>
</evidence>
<dbReference type="Gene3D" id="1.10.630.10">
    <property type="entry name" value="Cytochrome P450"/>
    <property type="match status" value="1"/>
</dbReference>
<dbReference type="InterPro" id="IPR001128">
    <property type="entry name" value="Cyt_P450"/>
</dbReference>
<reference evidence="9" key="2">
    <citation type="submission" date="2021-02" db="EMBL/GenBank/DDBJ databases">
        <title>Aspergillus luchuensis mut. kawachii IFO 4304 genome sequence.</title>
        <authorList>
            <person name="Mori K."/>
            <person name="Kadooka C."/>
            <person name="Goto M."/>
            <person name="Futagami T."/>
        </authorList>
    </citation>
    <scope>NUCLEOTIDE SEQUENCE</scope>
    <source>
        <strain evidence="9">IFO 4308</strain>
    </source>
</reference>
<dbReference type="InterPro" id="IPR002403">
    <property type="entry name" value="Cyt_P450_E_grp-IV"/>
</dbReference>
<evidence type="ECO:0000256" key="3">
    <source>
        <dbReference type="ARBA" id="ARBA00022617"/>
    </source>
</evidence>
<dbReference type="SUPFAM" id="SSF48264">
    <property type="entry name" value="Cytochrome P450"/>
    <property type="match status" value="1"/>
</dbReference>
<dbReference type="KEGG" id="aluc:AKAW2_81163S"/>
<evidence type="ECO:0000256" key="7">
    <source>
        <dbReference type="ARBA" id="ARBA00023033"/>
    </source>
</evidence>
<comment type="similarity">
    <text evidence="2">Belongs to the cytochrome P450 family.</text>
</comment>
<evidence type="ECO:0000313" key="10">
    <source>
        <dbReference type="Proteomes" id="UP000661280"/>
    </source>
</evidence>
<keyword evidence="3 8" id="KW-0349">Heme</keyword>
<dbReference type="GO" id="GO:0005506">
    <property type="term" value="F:iron ion binding"/>
    <property type="evidence" value="ECO:0007669"/>
    <property type="project" value="InterPro"/>
</dbReference>
<evidence type="ECO:0000256" key="2">
    <source>
        <dbReference type="ARBA" id="ARBA00010617"/>
    </source>
</evidence>
<evidence type="ECO:0000256" key="4">
    <source>
        <dbReference type="ARBA" id="ARBA00022723"/>
    </source>
</evidence>
<gene>
    <name evidence="9" type="ORF">AKAW2_81163S</name>
</gene>
<accession>A0A7R8AFI1</accession>
<keyword evidence="6 8" id="KW-0408">Iron</keyword>
<evidence type="ECO:0000256" key="5">
    <source>
        <dbReference type="ARBA" id="ARBA00023002"/>
    </source>
</evidence>
<name>A0A7R8AFI1_ASPKA</name>
<dbReference type="OrthoDB" id="3366823at2759"/>
<dbReference type="GO" id="GO:0008395">
    <property type="term" value="F:steroid hydroxylase activity"/>
    <property type="evidence" value="ECO:0007669"/>
    <property type="project" value="TreeGrafter"/>
</dbReference>
<dbReference type="PRINTS" id="PR00465">
    <property type="entry name" value="EP450IV"/>
</dbReference>
<keyword evidence="10" id="KW-1185">Reference proteome</keyword>
<dbReference type="RefSeq" id="XP_041549124.1">
    <property type="nucleotide sequence ID" value="XM_041682264.1"/>
</dbReference>
<keyword evidence="5" id="KW-0560">Oxidoreductase</keyword>
<protein>
    <submittedName>
        <fullName evidence="9">Uncharacterized protein</fullName>
    </submittedName>
</protein>
<keyword evidence="4 8" id="KW-0479">Metal-binding</keyword>
<comment type="cofactor">
    <cofactor evidence="1 8">
        <name>heme</name>
        <dbReference type="ChEBI" id="CHEBI:30413"/>
    </cofactor>
</comment>
<dbReference type="GO" id="GO:0016705">
    <property type="term" value="F:oxidoreductase activity, acting on paired donors, with incorporation or reduction of molecular oxygen"/>
    <property type="evidence" value="ECO:0007669"/>
    <property type="project" value="InterPro"/>
</dbReference>
<organism evidence="9 10">
    <name type="scientific">Aspergillus kawachii</name>
    <name type="common">White koji mold</name>
    <name type="synonym">Aspergillus awamori var. kawachi</name>
    <dbReference type="NCBI Taxonomy" id="1069201"/>
    <lineage>
        <taxon>Eukaryota</taxon>
        <taxon>Fungi</taxon>
        <taxon>Dikarya</taxon>
        <taxon>Ascomycota</taxon>
        <taxon>Pezizomycotina</taxon>
        <taxon>Eurotiomycetes</taxon>
        <taxon>Eurotiomycetidae</taxon>
        <taxon>Eurotiales</taxon>
        <taxon>Aspergillaceae</taxon>
        <taxon>Aspergillus</taxon>
        <taxon>Aspergillus subgen. Circumdati</taxon>
    </lineage>
</organism>
<dbReference type="InterPro" id="IPR050529">
    <property type="entry name" value="CYP450_sterol_14alpha_dmase"/>
</dbReference>
<feature type="binding site" description="axial binding residue" evidence="8">
    <location>
        <position position="480"/>
    </location>
    <ligand>
        <name>heme</name>
        <dbReference type="ChEBI" id="CHEBI:30413"/>
    </ligand>
    <ligandPart>
        <name>Fe</name>
        <dbReference type="ChEBI" id="CHEBI:18248"/>
    </ligandPart>
</feature>
<evidence type="ECO:0000256" key="6">
    <source>
        <dbReference type="ARBA" id="ARBA00023004"/>
    </source>
</evidence>
<dbReference type="GeneID" id="64966683"/>
<dbReference type="AlphaFoldDB" id="A0A7R8AFI1"/>
<keyword evidence="7" id="KW-0503">Monooxygenase</keyword>